<dbReference type="OrthoDB" id="10531830at2759"/>
<dbReference type="GeneID" id="39872803"/>
<keyword evidence="3" id="KW-1185">Reference proteome</keyword>
<dbReference type="RefSeq" id="XP_028865276.1">
    <property type="nucleotide sequence ID" value="XM_029009443.1"/>
</dbReference>
<dbReference type="EMBL" id="BDSA01000001">
    <property type="protein sequence ID" value="GBE59033.1"/>
    <property type="molecule type" value="Genomic_DNA"/>
</dbReference>
<accession>A0A2H6K7Q8</accession>
<protein>
    <recommendedName>
        <fullName evidence="4">Secreted protein</fullName>
    </recommendedName>
</protein>
<evidence type="ECO:0000256" key="1">
    <source>
        <dbReference type="SAM" id="SignalP"/>
    </source>
</evidence>
<organism evidence="2 3">
    <name type="scientific">Babesia ovata</name>
    <dbReference type="NCBI Taxonomy" id="189622"/>
    <lineage>
        <taxon>Eukaryota</taxon>
        <taxon>Sar</taxon>
        <taxon>Alveolata</taxon>
        <taxon>Apicomplexa</taxon>
        <taxon>Aconoidasida</taxon>
        <taxon>Piroplasmida</taxon>
        <taxon>Babesiidae</taxon>
        <taxon>Babesia</taxon>
    </lineage>
</organism>
<feature type="signal peptide" evidence="1">
    <location>
        <begin position="1"/>
        <end position="28"/>
    </location>
</feature>
<comment type="caution">
    <text evidence="2">The sequence shown here is derived from an EMBL/GenBank/DDBJ whole genome shotgun (WGS) entry which is preliminary data.</text>
</comment>
<keyword evidence="1" id="KW-0732">Signal</keyword>
<reference evidence="2 3" key="1">
    <citation type="journal article" date="2017" name="BMC Genomics">
        <title>Whole-genome assembly of Babesia ovata and comparative genomics between closely related pathogens.</title>
        <authorList>
            <person name="Yamagishi J."/>
            <person name="Asada M."/>
            <person name="Hakimi H."/>
            <person name="Tanaka T.Q."/>
            <person name="Sugimoto C."/>
            <person name="Kawazu S."/>
        </authorList>
    </citation>
    <scope>NUCLEOTIDE SEQUENCE [LARGE SCALE GENOMIC DNA]</scope>
    <source>
        <strain evidence="2 3">Miyake</strain>
    </source>
</reference>
<name>A0A2H6K7Q8_9APIC</name>
<evidence type="ECO:0008006" key="4">
    <source>
        <dbReference type="Google" id="ProtNLM"/>
    </source>
</evidence>
<evidence type="ECO:0000313" key="3">
    <source>
        <dbReference type="Proteomes" id="UP000236319"/>
    </source>
</evidence>
<evidence type="ECO:0000313" key="2">
    <source>
        <dbReference type="EMBL" id="GBE59033.1"/>
    </source>
</evidence>
<gene>
    <name evidence="2" type="ORF">BOVATA_005260</name>
</gene>
<dbReference type="VEuPathDB" id="PiroplasmaDB:BOVATA_005260"/>
<dbReference type="Proteomes" id="UP000236319">
    <property type="component" value="Unassembled WGS sequence"/>
</dbReference>
<feature type="chain" id="PRO_5014153958" description="Secreted protein" evidence="1">
    <location>
        <begin position="29"/>
        <end position="323"/>
    </location>
</feature>
<sequence>MFERIVRFWVLSMTFLLAVYFRLQVGVPDQVDDPPFRFQRAHVNLLCDKVEVDRLVYAAVRLEDDVPAVLLDLELEGLQQNVDMAGVLDLHDVLLRVLEVVVHEKRAHQRGEGVGVFGLPDRERRTDDFEMVLAIPVEYGVDGVVPQQMRGYHQHYRHVAVVHEVLLDVRPLVALGILGLHLRQRNVVLENVEERPVQQPAAFKHELLAIFTQFLVVEYLGEPQNALYPGPRWQQNAHRNGAQYTPVALGPVGGRVAVERVLGHVLQVVHQPLLALLPLPVVGVQFREPEYRGFRFWANLDIGCTLRCKPLLQGHQPDALGGR</sequence>
<dbReference type="AlphaFoldDB" id="A0A2H6K7Q8"/>
<proteinExistence type="predicted"/>